<organism evidence="1 2">
    <name type="scientific">Pipistrellus kuhlii</name>
    <name type="common">Kuhl's pipistrelle</name>
    <dbReference type="NCBI Taxonomy" id="59472"/>
    <lineage>
        <taxon>Eukaryota</taxon>
        <taxon>Metazoa</taxon>
        <taxon>Chordata</taxon>
        <taxon>Craniata</taxon>
        <taxon>Vertebrata</taxon>
        <taxon>Euteleostomi</taxon>
        <taxon>Mammalia</taxon>
        <taxon>Eutheria</taxon>
        <taxon>Laurasiatheria</taxon>
        <taxon>Chiroptera</taxon>
        <taxon>Yangochiroptera</taxon>
        <taxon>Vespertilionidae</taxon>
        <taxon>Pipistrellus</taxon>
    </lineage>
</organism>
<comment type="caution">
    <text evidence="1">The sequence shown here is derived from an EMBL/GenBank/DDBJ whole genome shotgun (WGS) entry which is preliminary data.</text>
</comment>
<dbReference type="AlphaFoldDB" id="A0A7J7YX13"/>
<name>A0A7J7YX13_PIPKU</name>
<reference evidence="1 2" key="1">
    <citation type="journal article" date="2020" name="Nature">
        <title>Six reference-quality genomes reveal evolution of bat adaptations.</title>
        <authorList>
            <person name="Jebb D."/>
            <person name="Huang Z."/>
            <person name="Pippel M."/>
            <person name="Hughes G.M."/>
            <person name="Lavrichenko K."/>
            <person name="Devanna P."/>
            <person name="Winkler S."/>
            <person name="Jermiin L.S."/>
            <person name="Skirmuntt E.C."/>
            <person name="Katzourakis A."/>
            <person name="Burkitt-Gray L."/>
            <person name="Ray D.A."/>
            <person name="Sullivan K.A.M."/>
            <person name="Roscito J.G."/>
            <person name="Kirilenko B.M."/>
            <person name="Davalos L.M."/>
            <person name="Corthals A.P."/>
            <person name="Power M.L."/>
            <person name="Jones G."/>
            <person name="Ransome R.D."/>
            <person name="Dechmann D.K.N."/>
            <person name="Locatelli A.G."/>
            <person name="Puechmaille S.J."/>
            <person name="Fedrigo O."/>
            <person name="Jarvis E.D."/>
            <person name="Hiller M."/>
            <person name="Vernes S.C."/>
            <person name="Myers E.W."/>
            <person name="Teeling E.C."/>
        </authorList>
    </citation>
    <scope>NUCLEOTIDE SEQUENCE [LARGE SCALE GENOMIC DNA]</scope>
    <source>
        <strain evidence="1">MPipKuh1</strain>
        <tissue evidence="1">Flight muscle</tissue>
    </source>
</reference>
<dbReference type="Proteomes" id="UP000558488">
    <property type="component" value="Unassembled WGS sequence"/>
</dbReference>
<sequence>MHGAVIYCCLAPTIRAFDLISREGVWASRFLDVSNECMLGWERRHVSKRTCILMFGLSWPCGCTRPLVSLGDQQHQHHLGTHWQYRISTPCLSLCPPTHTPKQNLSLKVVPRSSVHLELQKHGNT</sequence>
<accession>A0A7J7YX13</accession>
<keyword evidence="2" id="KW-1185">Reference proteome</keyword>
<proteinExistence type="predicted"/>
<protein>
    <submittedName>
        <fullName evidence="1">Uncharacterized protein</fullName>
    </submittedName>
</protein>
<gene>
    <name evidence="1" type="ORF">mPipKuh1_009933</name>
</gene>
<evidence type="ECO:0000313" key="1">
    <source>
        <dbReference type="EMBL" id="KAF6366531.1"/>
    </source>
</evidence>
<evidence type="ECO:0000313" key="2">
    <source>
        <dbReference type="Proteomes" id="UP000558488"/>
    </source>
</evidence>
<dbReference type="EMBL" id="JACAGB010000004">
    <property type="protein sequence ID" value="KAF6366531.1"/>
    <property type="molecule type" value="Genomic_DNA"/>
</dbReference>